<dbReference type="STRING" id="94208.A0A2S4L8Z5"/>
<dbReference type="Pfam" id="PF00067">
    <property type="entry name" value="p450"/>
    <property type="match status" value="1"/>
</dbReference>
<name>A0A2S4L8Z5_9HYPO</name>
<feature type="binding site" description="axial binding residue" evidence="4">
    <location>
        <position position="456"/>
    </location>
    <ligand>
        <name>heme</name>
        <dbReference type="ChEBI" id="CHEBI:30413"/>
    </ligand>
    <ligandPart>
        <name>Fe</name>
        <dbReference type="ChEBI" id="CHEBI:18248"/>
    </ligandPart>
</feature>
<dbReference type="InterPro" id="IPR036396">
    <property type="entry name" value="Cyt_P450_sf"/>
</dbReference>
<accession>A0A2S4L8Z5</accession>
<keyword evidence="5" id="KW-0472">Membrane</keyword>
<proteinExistence type="predicted"/>
<dbReference type="EMBL" id="PKSG01000089">
    <property type="protein sequence ID" value="POR38914.1"/>
    <property type="molecule type" value="Genomic_DNA"/>
</dbReference>
<evidence type="ECO:0000256" key="5">
    <source>
        <dbReference type="SAM" id="Phobius"/>
    </source>
</evidence>
<protein>
    <submittedName>
        <fullName evidence="6">Cytochrome P450</fullName>
    </submittedName>
</protein>
<dbReference type="InterPro" id="IPR002401">
    <property type="entry name" value="Cyt_P450_E_grp-I"/>
</dbReference>
<dbReference type="InterPro" id="IPR050121">
    <property type="entry name" value="Cytochrome_P450_monoxygenase"/>
</dbReference>
<dbReference type="CDD" id="cd11060">
    <property type="entry name" value="CYP57A1-like"/>
    <property type="match status" value="1"/>
</dbReference>
<gene>
    <name evidence="6" type="ORF">TPAR_00880</name>
</gene>
<dbReference type="GO" id="GO:0016705">
    <property type="term" value="F:oxidoreductase activity, acting on paired donors, with incorporation or reduction of molecular oxygen"/>
    <property type="evidence" value="ECO:0007669"/>
    <property type="project" value="InterPro"/>
</dbReference>
<reference evidence="6 7" key="1">
    <citation type="submission" date="2018-01" db="EMBL/GenBank/DDBJ databases">
        <title>Harnessing the power of phylogenomics to disentangle the directionality and signatures of interkingdom host jumping in the parasitic fungal genus Tolypocladium.</title>
        <authorList>
            <person name="Quandt C.A."/>
            <person name="Patterson W."/>
            <person name="Spatafora J.W."/>
        </authorList>
    </citation>
    <scope>NUCLEOTIDE SEQUENCE [LARGE SCALE GENOMIC DNA]</scope>
    <source>
        <strain evidence="6 7">NRBC 100945</strain>
    </source>
</reference>
<dbReference type="GO" id="GO:0004497">
    <property type="term" value="F:monooxygenase activity"/>
    <property type="evidence" value="ECO:0007669"/>
    <property type="project" value="InterPro"/>
</dbReference>
<dbReference type="OrthoDB" id="1470350at2759"/>
<evidence type="ECO:0000256" key="3">
    <source>
        <dbReference type="ARBA" id="ARBA00023004"/>
    </source>
</evidence>
<keyword evidence="3 4" id="KW-0408">Iron</keyword>
<dbReference type="PRINTS" id="PR00463">
    <property type="entry name" value="EP450I"/>
</dbReference>
<evidence type="ECO:0000313" key="7">
    <source>
        <dbReference type="Proteomes" id="UP000237481"/>
    </source>
</evidence>
<evidence type="ECO:0000313" key="6">
    <source>
        <dbReference type="EMBL" id="POR38914.1"/>
    </source>
</evidence>
<dbReference type="SUPFAM" id="SSF48264">
    <property type="entry name" value="Cytochrome P450"/>
    <property type="match status" value="1"/>
</dbReference>
<dbReference type="PANTHER" id="PTHR24305:SF168">
    <property type="entry name" value="P450, PUTATIVE (EUROFUNG)-RELATED"/>
    <property type="match status" value="1"/>
</dbReference>
<organism evidence="6 7">
    <name type="scientific">Tolypocladium paradoxum</name>
    <dbReference type="NCBI Taxonomy" id="94208"/>
    <lineage>
        <taxon>Eukaryota</taxon>
        <taxon>Fungi</taxon>
        <taxon>Dikarya</taxon>
        <taxon>Ascomycota</taxon>
        <taxon>Pezizomycotina</taxon>
        <taxon>Sordariomycetes</taxon>
        <taxon>Hypocreomycetidae</taxon>
        <taxon>Hypocreales</taxon>
        <taxon>Ophiocordycipitaceae</taxon>
        <taxon>Tolypocladium</taxon>
    </lineage>
</organism>
<dbReference type="Gene3D" id="1.10.630.10">
    <property type="entry name" value="Cytochrome P450"/>
    <property type="match status" value="1"/>
</dbReference>
<dbReference type="GO" id="GO:0005506">
    <property type="term" value="F:iron ion binding"/>
    <property type="evidence" value="ECO:0007669"/>
    <property type="project" value="InterPro"/>
</dbReference>
<evidence type="ECO:0000256" key="2">
    <source>
        <dbReference type="ARBA" id="ARBA00022723"/>
    </source>
</evidence>
<dbReference type="Proteomes" id="UP000237481">
    <property type="component" value="Unassembled WGS sequence"/>
</dbReference>
<dbReference type="InterPro" id="IPR001128">
    <property type="entry name" value="Cyt_P450"/>
</dbReference>
<comment type="caution">
    <text evidence="6">The sequence shown here is derived from an EMBL/GenBank/DDBJ whole genome shotgun (WGS) entry which is preliminary data.</text>
</comment>
<keyword evidence="5" id="KW-0812">Transmembrane</keyword>
<dbReference type="AlphaFoldDB" id="A0A2S4L8Z5"/>
<keyword evidence="7" id="KW-1185">Reference proteome</keyword>
<keyword evidence="5" id="KW-1133">Transmembrane helix</keyword>
<comment type="cofactor">
    <cofactor evidence="4">
        <name>heme</name>
        <dbReference type="ChEBI" id="CHEBI:30413"/>
    </cofactor>
</comment>
<keyword evidence="1 4" id="KW-0349">Heme</keyword>
<dbReference type="GO" id="GO:0020037">
    <property type="term" value="F:heme binding"/>
    <property type="evidence" value="ECO:0007669"/>
    <property type="project" value="InterPro"/>
</dbReference>
<feature type="transmembrane region" description="Helical" evidence="5">
    <location>
        <begin position="223"/>
        <end position="245"/>
    </location>
</feature>
<dbReference type="PRINTS" id="PR00385">
    <property type="entry name" value="P450"/>
</dbReference>
<evidence type="ECO:0000256" key="1">
    <source>
        <dbReference type="ARBA" id="ARBA00022617"/>
    </source>
</evidence>
<evidence type="ECO:0000256" key="4">
    <source>
        <dbReference type="PIRSR" id="PIRSR602401-1"/>
    </source>
</evidence>
<keyword evidence="2 4" id="KW-0479">Metal-binding</keyword>
<dbReference type="PANTHER" id="PTHR24305">
    <property type="entry name" value="CYTOCHROME P450"/>
    <property type="match status" value="1"/>
</dbReference>
<sequence>MAPSAALSLAWPLTLVPSVAIAAVLGVSVYVVVCLRDYLRLAHVPGPRWMGLTNLIMAQKSTAGRIQYDMMELSEKYGPIIRVGPNMILVSDPGVLRKMSAVRGGYRRGPFYTLIRITPGVDNVFSMRDDKLHKVLKSKMGPGYSGREMGGFEAGMDKHIASFVSLIERKYLSTPGEYRPMDMAIKCNYFALDVISELGFGAAFGFLREDRDLYQYNEKTRRFFPFVMFISSVPALLSMLGRWPLNTMGPASGDSAGFGRLMRFAGSFVDGRLAPGSKRGKDMMQSFIDRGLTREELRQEVFTETLAGSDTIATAVRSTLLCLLGNSVALATLRKEMDDGIAAGAVSSPIKDSEARQMPYLQAVIREGLRMFPPATGVISKEVPPGGDTILGYDIPGGVQVGQNIVAVLRIKELFGEDAEVFRPERWIEAAAEGLDRYRAMVDVVELVFGTGKYQCLGRTIAQMELNKVFVELLRRFDFTIVNVHKPVRQYGAGIVIMDDFWVRVSKRADAS</sequence>